<organism evidence="8 9">
    <name type="scientific">Mucor flavus</name>
    <dbReference type="NCBI Taxonomy" id="439312"/>
    <lineage>
        <taxon>Eukaryota</taxon>
        <taxon>Fungi</taxon>
        <taxon>Fungi incertae sedis</taxon>
        <taxon>Mucoromycota</taxon>
        <taxon>Mucoromycotina</taxon>
        <taxon>Mucoromycetes</taxon>
        <taxon>Mucorales</taxon>
        <taxon>Mucorineae</taxon>
        <taxon>Mucoraceae</taxon>
        <taxon>Mucor</taxon>
    </lineage>
</organism>
<dbReference type="InterPro" id="IPR003657">
    <property type="entry name" value="WRKY_dom"/>
</dbReference>
<feature type="region of interest" description="Disordered" evidence="6">
    <location>
        <begin position="382"/>
        <end position="412"/>
    </location>
</feature>
<evidence type="ECO:0000259" key="7">
    <source>
        <dbReference type="PROSITE" id="PS50811"/>
    </source>
</evidence>
<keyword evidence="3" id="KW-0238">DNA-binding</keyword>
<comment type="subcellular location">
    <subcellularLocation>
        <location evidence="1">Nucleus</location>
    </subcellularLocation>
</comment>
<dbReference type="Pfam" id="PF03106">
    <property type="entry name" value="WRKY"/>
    <property type="match status" value="1"/>
</dbReference>
<evidence type="ECO:0000256" key="6">
    <source>
        <dbReference type="SAM" id="MobiDB-lite"/>
    </source>
</evidence>
<dbReference type="SUPFAM" id="SSF118290">
    <property type="entry name" value="WRKY DNA-binding domain"/>
    <property type="match status" value="1"/>
</dbReference>
<evidence type="ECO:0000256" key="5">
    <source>
        <dbReference type="ARBA" id="ARBA00023242"/>
    </source>
</evidence>
<feature type="region of interest" description="Disordered" evidence="6">
    <location>
        <begin position="1"/>
        <end position="22"/>
    </location>
</feature>
<reference evidence="8 9" key="1">
    <citation type="submission" date="2024-04" db="EMBL/GenBank/DDBJ databases">
        <title>genome sequences of Mucor flavus KT1a and Helicostylum pulchrum KT1b strains isolated from the surface of a dry-aged beef.</title>
        <authorList>
            <person name="Toyotome T."/>
            <person name="Hosono M."/>
            <person name="Torimaru M."/>
            <person name="Fukuda K."/>
            <person name="Mikami N."/>
        </authorList>
    </citation>
    <scope>NUCLEOTIDE SEQUENCE [LARGE SCALE GENOMIC DNA]</scope>
    <source>
        <strain evidence="8 9">KT1a</strain>
    </source>
</reference>
<dbReference type="Gene3D" id="2.20.25.80">
    <property type="entry name" value="WRKY domain"/>
    <property type="match status" value="1"/>
</dbReference>
<keyword evidence="5" id="KW-0539">Nucleus</keyword>
<dbReference type="Proteomes" id="UP001473302">
    <property type="component" value="Unassembled WGS sequence"/>
</dbReference>
<sequence>MNNNSTSSHITSKQLPTNASNTKGQYYYRANSSKKYYNSIAEKNVFQPESFLDYRYNYEDNNYNHLNKTQDIPYADVGKLIEPFSPQGDVCDLLNRGDRQNDRNALPSSFDLDKIIHKYGENPDLLQLILSSKVEEDRRRAEEARLKQKELDYIVSDKALCEKASHRSKRHSSLNQIYSSSLSDVSPGAFLSSTPNEIPTRQLHSLDHLNTHRNTFGPLSPSIYPRKSFTGKFNMGDCVPPNTLPPISSSFLSHDQTQGVMETCSPFMSAQHSSTVTSAPLSHYRNIDHNNRFQNLPTLDSFESSIMETLPFDSKSDNTSSIDESYPNAKVDSLKLNEHTLYESMSSKQHFGKTSLQNSDTKMFLMRDKSFVNSTTTVSTNFTINEPNSTKKLPLPPNTMQKSHSTDLSMRPRRRRREMQAITMIIETREFPYNDDYVWKNNGNTIHKSSGQKSIYYKCSNSNAGCPVNKTVTFRDNGEYLIKYRGGHLEECSKLKRVATS</sequence>
<feature type="domain" description="WRKY" evidence="7">
    <location>
        <begin position="434"/>
        <end position="472"/>
    </location>
</feature>
<evidence type="ECO:0000256" key="1">
    <source>
        <dbReference type="ARBA" id="ARBA00004123"/>
    </source>
</evidence>
<evidence type="ECO:0000256" key="3">
    <source>
        <dbReference type="ARBA" id="ARBA00023125"/>
    </source>
</evidence>
<evidence type="ECO:0000313" key="8">
    <source>
        <dbReference type="EMBL" id="GAA5815438.1"/>
    </source>
</evidence>
<protein>
    <recommendedName>
        <fullName evidence="7">WRKY domain-containing protein</fullName>
    </recommendedName>
</protein>
<evidence type="ECO:0000313" key="9">
    <source>
        <dbReference type="Proteomes" id="UP001473302"/>
    </source>
</evidence>
<evidence type="ECO:0000256" key="2">
    <source>
        <dbReference type="ARBA" id="ARBA00023015"/>
    </source>
</evidence>
<dbReference type="PROSITE" id="PS50811">
    <property type="entry name" value="WRKY"/>
    <property type="match status" value="1"/>
</dbReference>
<gene>
    <name evidence="8" type="ORF">MFLAVUS_008946</name>
</gene>
<dbReference type="InterPro" id="IPR036576">
    <property type="entry name" value="WRKY_dom_sf"/>
</dbReference>
<feature type="compositionally biased region" description="Polar residues" evidence="6">
    <location>
        <begin position="398"/>
        <end position="408"/>
    </location>
</feature>
<keyword evidence="2" id="KW-0805">Transcription regulation</keyword>
<accession>A0ABP9Z8J8</accession>
<keyword evidence="4" id="KW-0804">Transcription</keyword>
<dbReference type="SMART" id="SM00774">
    <property type="entry name" value="WRKY"/>
    <property type="match status" value="1"/>
</dbReference>
<keyword evidence="9" id="KW-1185">Reference proteome</keyword>
<name>A0ABP9Z8J8_9FUNG</name>
<comment type="caution">
    <text evidence="8">The sequence shown here is derived from an EMBL/GenBank/DDBJ whole genome shotgun (WGS) entry which is preliminary data.</text>
</comment>
<dbReference type="EMBL" id="BAABUK010000026">
    <property type="protein sequence ID" value="GAA5815438.1"/>
    <property type="molecule type" value="Genomic_DNA"/>
</dbReference>
<proteinExistence type="predicted"/>
<evidence type="ECO:0000256" key="4">
    <source>
        <dbReference type="ARBA" id="ARBA00023163"/>
    </source>
</evidence>